<sequence>MAAPTESAPTIAGIGHVYVADPDTTPPAGFLDSFKFDTGS</sequence>
<accession>W1VDK0</accession>
<name>W1VDK0_9ACTO</name>
<dbReference type="EMBL" id="AZLV01000918">
    <property type="protein sequence ID" value="ETJ02895.1"/>
    <property type="molecule type" value="Genomic_DNA"/>
</dbReference>
<protein>
    <submittedName>
        <fullName evidence="1">Putative observed 21.5Kd protein</fullName>
    </submittedName>
</protein>
<reference evidence="1 2" key="1">
    <citation type="submission" date="2013-12" db="EMBL/GenBank/DDBJ databases">
        <title>A Varibaculum cambriense genome reconstructed from a premature infant gut community with otherwise low bacterial novelty that shifts toward anaerobic metabolism during the third week of life.</title>
        <authorList>
            <person name="Brown C.T."/>
            <person name="Sharon I."/>
            <person name="Thomas B.C."/>
            <person name="Castelle C.J."/>
            <person name="Morowitz M.J."/>
            <person name="Banfield J.F."/>
        </authorList>
    </citation>
    <scope>NUCLEOTIDE SEQUENCE [LARGE SCALE GENOMIC DNA]</scope>
    <source>
        <strain evidence="2">DORA_12</strain>
    </source>
</reference>
<proteinExistence type="predicted"/>
<gene>
    <name evidence="1" type="ORF">Q605_AUC00918G0001</name>
</gene>
<organism evidence="1 2">
    <name type="scientific">Actinomyces urogenitalis DORA_12</name>
    <dbReference type="NCBI Taxonomy" id="1403939"/>
    <lineage>
        <taxon>Bacteria</taxon>
        <taxon>Bacillati</taxon>
        <taxon>Actinomycetota</taxon>
        <taxon>Actinomycetes</taxon>
        <taxon>Actinomycetales</taxon>
        <taxon>Actinomycetaceae</taxon>
        <taxon>Actinomyces</taxon>
    </lineage>
</organism>
<comment type="caution">
    <text evidence="1">The sequence shown here is derived from an EMBL/GenBank/DDBJ whole genome shotgun (WGS) entry which is preliminary data.</text>
</comment>
<feature type="non-terminal residue" evidence="1">
    <location>
        <position position="40"/>
    </location>
</feature>
<evidence type="ECO:0000313" key="1">
    <source>
        <dbReference type="EMBL" id="ETJ02895.1"/>
    </source>
</evidence>
<dbReference type="AlphaFoldDB" id="W1VDK0"/>
<dbReference type="Proteomes" id="UP000018852">
    <property type="component" value="Unassembled WGS sequence"/>
</dbReference>
<evidence type="ECO:0000313" key="2">
    <source>
        <dbReference type="Proteomes" id="UP000018852"/>
    </source>
</evidence>